<name>A0ACC3AN55_9EURO</name>
<keyword evidence="2" id="KW-1185">Reference proteome</keyword>
<protein>
    <submittedName>
        <fullName evidence="1">Uncharacterized protein</fullName>
    </submittedName>
</protein>
<sequence>MPRYLNLNVLVPTTCKPKTLICSVPFSSFMLRLIRENTEYLRRELANPRHATRIIIFITYHTFPLIASF</sequence>
<accession>A0ACC3AN55</accession>
<comment type="caution">
    <text evidence="1">The sequence shown here is derived from an EMBL/GenBank/DDBJ whole genome shotgun (WGS) entry which is preliminary data.</text>
</comment>
<evidence type="ECO:0000313" key="1">
    <source>
        <dbReference type="EMBL" id="KAK1138943.1"/>
    </source>
</evidence>
<gene>
    <name evidence="1" type="ORF">N8T08_001641</name>
</gene>
<reference evidence="1 2" key="1">
    <citation type="journal article" date="2023" name="ACS Omega">
        <title>Identification of the Neoaspergillic Acid Biosynthesis Gene Cluster by Establishing an In Vitro CRISPR-Ribonucleoprotein Genetic System in Aspergillus melleus.</title>
        <authorList>
            <person name="Yuan B."/>
            <person name="Grau M.F."/>
            <person name="Murata R.M."/>
            <person name="Torok T."/>
            <person name="Venkateswaran K."/>
            <person name="Stajich J.E."/>
            <person name="Wang C.C.C."/>
        </authorList>
    </citation>
    <scope>NUCLEOTIDE SEQUENCE [LARGE SCALE GENOMIC DNA]</scope>
    <source>
        <strain evidence="1 2">IMV 1140</strain>
    </source>
</reference>
<dbReference type="EMBL" id="JAOPJF010000122">
    <property type="protein sequence ID" value="KAK1138943.1"/>
    <property type="molecule type" value="Genomic_DNA"/>
</dbReference>
<dbReference type="Proteomes" id="UP001177260">
    <property type="component" value="Unassembled WGS sequence"/>
</dbReference>
<evidence type="ECO:0000313" key="2">
    <source>
        <dbReference type="Proteomes" id="UP001177260"/>
    </source>
</evidence>
<proteinExistence type="predicted"/>
<organism evidence="1 2">
    <name type="scientific">Aspergillus melleus</name>
    <dbReference type="NCBI Taxonomy" id="138277"/>
    <lineage>
        <taxon>Eukaryota</taxon>
        <taxon>Fungi</taxon>
        <taxon>Dikarya</taxon>
        <taxon>Ascomycota</taxon>
        <taxon>Pezizomycotina</taxon>
        <taxon>Eurotiomycetes</taxon>
        <taxon>Eurotiomycetidae</taxon>
        <taxon>Eurotiales</taxon>
        <taxon>Aspergillaceae</taxon>
        <taxon>Aspergillus</taxon>
        <taxon>Aspergillus subgen. Circumdati</taxon>
    </lineage>
</organism>